<dbReference type="STRING" id="985895.E5AEX8"/>
<evidence type="ECO:0000256" key="1">
    <source>
        <dbReference type="SAM" id="MobiDB-lite"/>
    </source>
</evidence>
<evidence type="ECO:0000313" key="3">
    <source>
        <dbReference type="EMBL" id="CBY01767.1"/>
    </source>
</evidence>
<name>E5AEX8_LEPMJ</name>
<evidence type="ECO:0000313" key="4">
    <source>
        <dbReference type="Proteomes" id="UP000002668"/>
    </source>
</evidence>
<proteinExistence type="predicted"/>
<accession>E5AEX8</accession>
<sequence length="643" mass="72618">MEIDEHQQYQYGTPRQGNLFKRPRRSLQSSTTTLGSVTESVTSSPRHSGQGQVAPQLFDHINALKHLDDQQILMLLHTARGGGQCTRIPDHAFTDVSSDGLRLSGADRSSMSTVGSRASSYLSVPSSRVPSMLSDPRSSVASTDSSFTQYSAASSRLSTASSRLSTASSRLSTISTASTPAPKNFACTFCDKALKSKPYWKSHEEEFHEQRLTWRCPDCEQIFHAGKRFREHHTKLHGCEHCKQPRESGQPTSRKASPCVKKYEIVMHDKDAWGCGFCASLLTTWEERCEHIASHFEEKGATKWNFTNVILGLLKQNEVAQAWQQMMSQRHGDEQNWPTLSWESKKCNRLRYKLETKWDTRAFDIEKLVQDTYDLAEIDVKDFIEPAAEATPEASEPPNSSHGEMVEFKLETSDYGSDQRMHSSHGLPHEHSMMDIDSVETSHSMHHQSMPQTHWPVTQDMSQTHIGTATDMGAYQGFDTNMTTMSADFSQPLAQNFPQQQTWPDAGFASTPDLMNYQQPTAFINYDQPKEMVSVPTSQYANFAHYPRQSLPPNFLEQQQQAGAPMTPPNSRRFVPKLISISHNSSHRGLQQEHPPPPPPKDEHSQNRFSRMIMRRRPSNISQHSLVSQRDMGGTWGDELTWG</sequence>
<dbReference type="AlphaFoldDB" id="E5AEX8"/>
<keyword evidence="4" id="KW-1185">Reference proteome</keyword>
<feature type="region of interest" description="Disordered" evidence="1">
    <location>
        <begin position="96"/>
        <end position="145"/>
    </location>
</feature>
<gene>
    <name evidence="3" type="ORF">LEMA_P005540.1</name>
</gene>
<dbReference type="OMA" id="WKSHEEE"/>
<dbReference type="OrthoDB" id="654211at2759"/>
<evidence type="ECO:0000259" key="2">
    <source>
        <dbReference type="PROSITE" id="PS00028"/>
    </source>
</evidence>
<feature type="compositionally biased region" description="Polar residues" evidence="1">
    <location>
        <begin position="107"/>
        <end position="129"/>
    </location>
</feature>
<dbReference type="HOGENOM" id="CLU_425815_0_0_1"/>
<feature type="region of interest" description="Disordered" evidence="1">
    <location>
        <begin position="584"/>
        <end position="643"/>
    </location>
</feature>
<feature type="compositionally biased region" description="Polar residues" evidence="1">
    <location>
        <begin position="619"/>
        <end position="628"/>
    </location>
</feature>
<feature type="region of interest" description="Disordered" evidence="1">
    <location>
        <begin position="1"/>
        <end position="52"/>
    </location>
</feature>
<dbReference type="InParanoid" id="E5AEX8"/>
<feature type="domain" description="C2H2-type" evidence="2">
    <location>
        <begin position="216"/>
        <end position="237"/>
    </location>
</feature>
<dbReference type="Proteomes" id="UP000002668">
    <property type="component" value="Genome"/>
</dbReference>
<organism evidence="3 4">
    <name type="scientific">Leptosphaeria maculans (strain JN3 / isolate v23.1.3 / race Av1-4-5-6-7-8)</name>
    <name type="common">Blackleg fungus</name>
    <name type="synonym">Phoma lingam</name>
    <dbReference type="NCBI Taxonomy" id="985895"/>
    <lineage>
        <taxon>Eukaryota</taxon>
        <taxon>Fungi</taxon>
        <taxon>Dikarya</taxon>
        <taxon>Ascomycota</taxon>
        <taxon>Pezizomycotina</taxon>
        <taxon>Dothideomycetes</taxon>
        <taxon>Pleosporomycetidae</taxon>
        <taxon>Pleosporales</taxon>
        <taxon>Pleosporineae</taxon>
        <taxon>Leptosphaeriaceae</taxon>
        <taxon>Plenodomus</taxon>
        <taxon>Plenodomus lingam/Leptosphaeria maculans species complex</taxon>
    </lineage>
</organism>
<feature type="compositionally biased region" description="Polar residues" evidence="1">
    <location>
        <begin position="136"/>
        <end position="145"/>
    </location>
</feature>
<dbReference type="PROSITE" id="PS00028">
    <property type="entry name" value="ZINC_FINGER_C2H2_1"/>
    <property type="match status" value="1"/>
</dbReference>
<feature type="compositionally biased region" description="Polar residues" evidence="1">
    <location>
        <begin position="26"/>
        <end position="52"/>
    </location>
</feature>
<protein>
    <recommendedName>
        <fullName evidence="2">C2H2-type domain-containing protein</fullName>
    </recommendedName>
</protein>
<dbReference type="SMART" id="SM00355">
    <property type="entry name" value="ZnF_C2H2"/>
    <property type="match status" value="3"/>
</dbReference>
<dbReference type="EMBL" id="FP929139">
    <property type="protein sequence ID" value="CBY01767.1"/>
    <property type="molecule type" value="Genomic_DNA"/>
</dbReference>
<reference evidence="4" key="1">
    <citation type="journal article" date="2011" name="Nat. Commun.">
        <title>Effector diversification within compartments of the Leptosphaeria maculans genome affected by Repeat-Induced Point mutations.</title>
        <authorList>
            <person name="Rouxel T."/>
            <person name="Grandaubert J."/>
            <person name="Hane J.K."/>
            <person name="Hoede C."/>
            <person name="van de Wouw A.P."/>
            <person name="Couloux A."/>
            <person name="Dominguez V."/>
            <person name="Anthouard V."/>
            <person name="Bally P."/>
            <person name="Bourras S."/>
            <person name="Cozijnsen A.J."/>
            <person name="Ciuffetti L.M."/>
            <person name="Degrave A."/>
            <person name="Dilmaghani A."/>
            <person name="Duret L."/>
            <person name="Fudal I."/>
            <person name="Goodwin S.B."/>
            <person name="Gout L."/>
            <person name="Glaser N."/>
            <person name="Linglin J."/>
            <person name="Kema G.H.J."/>
            <person name="Lapalu N."/>
            <person name="Lawrence C.B."/>
            <person name="May K."/>
            <person name="Meyer M."/>
            <person name="Ollivier B."/>
            <person name="Poulain J."/>
            <person name="Schoch C.L."/>
            <person name="Simon A."/>
            <person name="Spatafora J.W."/>
            <person name="Stachowiak A."/>
            <person name="Turgeon B.G."/>
            <person name="Tyler B.M."/>
            <person name="Vincent D."/>
            <person name="Weissenbach J."/>
            <person name="Amselem J."/>
            <person name="Quesneville H."/>
            <person name="Oliver R.P."/>
            <person name="Wincker P."/>
            <person name="Balesdent M.-H."/>
            <person name="Howlett B.J."/>
        </authorList>
    </citation>
    <scope>NUCLEOTIDE SEQUENCE [LARGE SCALE GENOMIC DNA]</scope>
    <source>
        <strain evidence="4">JN3 / isolate v23.1.3 / race Av1-4-5-6-7-8</strain>
    </source>
</reference>
<dbReference type="VEuPathDB" id="FungiDB:LEMA_P005540.1"/>
<dbReference type="InterPro" id="IPR013087">
    <property type="entry name" value="Znf_C2H2_type"/>
</dbReference>
<dbReference type="eggNOG" id="ENOG502SEC6">
    <property type="taxonomic scope" value="Eukaryota"/>
</dbReference>